<feature type="chain" id="PRO_5038399183" evidence="3">
    <location>
        <begin position="20"/>
        <end position="476"/>
    </location>
</feature>
<organism evidence="4 5">
    <name type="scientific">Phycicoccus duodecadis</name>
    <dbReference type="NCBI Taxonomy" id="173053"/>
    <lineage>
        <taxon>Bacteria</taxon>
        <taxon>Bacillati</taxon>
        <taxon>Actinomycetota</taxon>
        <taxon>Actinomycetes</taxon>
        <taxon>Micrococcales</taxon>
        <taxon>Intrasporangiaceae</taxon>
        <taxon>Phycicoccus</taxon>
    </lineage>
</organism>
<dbReference type="PANTHER" id="PTHR30023:SF0">
    <property type="entry name" value="PENICILLIN-SENSITIVE CARBOXYPEPTIDASE A"/>
    <property type="match status" value="1"/>
</dbReference>
<sequence>MVASTAAVALLGVGGYATADVLDVAPGILTVERPVVVPTPTVSGTPAPVLLPTPGPSATALRDAGADAPVPTARGLLAAVDAAATDRALAGHLGLSVRDGVTGQELLGVRSAQARVPASTAKLLAAVAVTDTLHLGSRIPTTVVAPPGSTDLVLVVRGDMLLSPTTGDPDAVEGRAGLADLAAQVAAALRPSGRTTVRLRLDLSFAPGPRIPATWVRNDVRDGFAGPVAMTGLTTQQARPLRPAPASPETTVARALVTRLAEKGVEATLAPATTWRAPAPAGAEELGSVESATYGELLEHALAVSDNTLAESLVRQAAATAGAPTRGTGDNAAFIRSRLAADAIPVPGLVLKDASGLSPGQAVAPVTLSAVLARAVQGDSEPLRSVVAGLPVSGLEGTVRGRFTEKATADVLGVPRAKTGTLRQGSSLAGTTLTADGRPLLFVVQVDGFAQTYDGTLRARAALDRIVAALTRCGCR</sequence>
<dbReference type="AlphaFoldDB" id="A0A2N3YI14"/>
<evidence type="ECO:0000256" key="2">
    <source>
        <dbReference type="ARBA" id="ARBA00022801"/>
    </source>
</evidence>
<gene>
    <name evidence="4" type="ORF">ATL31_1296</name>
</gene>
<feature type="signal peptide" evidence="3">
    <location>
        <begin position="1"/>
        <end position="19"/>
    </location>
</feature>
<dbReference type="InterPro" id="IPR000667">
    <property type="entry name" value="Peptidase_S13"/>
</dbReference>
<dbReference type="Pfam" id="PF02113">
    <property type="entry name" value="Peptidase_S13"/>
    <property type="match status" value="2"/>
</dbReference>
<keyword evidence="3" id="KW-0732">Signal</keyword>
<dbReference type="EMBL" id="PJNE01000001">
    <property type="protein sequence ID" value="PKW26485.1"/>
    <property type="molecule type" value="Genomic_DNA"/>
</dbReference>
<keyword evidence="2" id="KW-0378">Hydrolase</keyword>
<evidence type="ECO:0000313" key="5">
    <source>
        <dbReference type="Proteomes" id="UP000233781"/>
    </source>
</evidence>
<comment type="similarity">
    <text evidence="1">Belongs to the peptidase S13 family.</text>
</comment>
<evidence type="ECO:0000256" key="3">
    <source>
        <dbReference type="SAM" id="SignalP"/>
    </source>
</evidence>
<dbReference type="PRINTS" id="PR00922">
    <property type="entry name" value="DADACBPTASE3"/>
</dbReference>
<dbReference type="InterPro" id="IPR012338">
    <property type="entry name" value="Beta-lactam/transpept-like"/>
</dbReference>
<keyword evidence="4" id="KW-0121">Carboxypeptidase</keyword>
<evidence type="ECO:0000256" key="1">
    <source>
        <dbReference type="ARBA" id="ARBA00006096"/>
    </source>
</evidence>
<dbReference type="Gene3D" id="3.40.710.10">
    <property type="entry name" value="DD-peptidase/beta-lactamase superfamily"/>
    <property type="match status" value="2"/>
</dbReference>
<reference evidence="4 5" key="1">
    <citation type="submission" date="2017-12" db="EMBL/GenBank/DDBJ databases">
        <title>Sequencing the genomes of 1000 Actinobacteria strains.</title>
        <authorList>
            <person name="Klenk H.-P."/>
        </authorList>
    </citation>
    <scope>NUCLEOTIDE SEQUENCE [LARGE SCALE GENOMIC DNA]</scope>
    <source>
        <strain evidence="4 5">DSM 12806</strain>
    </source>
</reference>
<accession>A0A2N3YI14</accession>
<dbReference type="PANTHER" id="PTHR30023">
    <property type="entry name" value="D-ALANYL-D-ALANINE CARBOXYPEPTIDASE"/>
    <property type="match status" value="1"/>
</dbReference>
<proteinExistence type="inferred from homology"/>
<keyword evidence="4" id="KW-0645">Protease</keyword>
<protein>
    <submittedName>
        <fullName evidence="4">D-alanyl-D-alanine carboxypeptidase/D-alanyl-D-alanine-endopeptidase (Penicillin-binding protein 4)</fullName>
    </submittedName>
</protein>
<evidence type="ECO:0000313" key="4">
    <source>
        <dbReference type="EMBL" id="PKW26485.1"/>
    </source>
</evidence>
<name>A0A2N3YI14_9MICO</name>
<dbReference type="GO" id="GO:0006508">
    <property type="term" value="P:proteolysis"/>
    <property type="evidence" value="ECO:0007669"/>
    <property type="project" value="InterPro"/>
</dbReference>
<comment type="caution">
    <text evidence="4">The sequence shown here is derived from an EMBL/GenBank/DDBJ whole genome shotgun (WGS) entry which is preliminary data.</text>
</comment>
<dbReference type="GO" id="GO:0004185">
    <property type="term" value="F:serine-type carboxypeptidase activity"/>
    <property type="evidence" value="ECO:0007669"/>
    <property type="project" value="InterPro"/>
</dbReference>
<keyword evidence="5" id="KW-1185">Reference proteome</keyword>
<dbReference type="Proteomes" id="UP000233781">
    <property type="component" value="Unassembled WGS sequence"/>
</dbReference>
<dbReference type="SUPFAM" id="SSF56601">
    <property type="entry name" value="beta-lactamase/transpeptidase-like"/>
    <property type="match status" value="1"/>
</dbReference>
<dbReference type="GO" id="GO:0000270">
    <property type="term" value="P:peptidoglycan metabolic process"/>
    <property type="evidence" value="ECO:0007669"/>
    <property type="project" value="TreeGrafter"/>
</dbReference>